<name>A0A8J4V3T2_9MYCE</name>
<dbReference type="Pfam" id="PF05725">
    <property type="entry name" value="FNIP"/>
    <property type="match status" value="1"/>
</dbReference>
<protein>
    <recommendedName>
        <fullName evidence="5">FNIP repeat-containing protein</fullName>
    </recommendedName>
</protein>
<dbReference type="PANTHER" id="PTHR32134">
    <property type="entry name" value="FNIP REPEAT-CONTAINING PROTEIN"/>
    <property type="match status" value="1"/>
</dbReference>
<dbReference type="InterPro" id="IPR051251">
    <property type="entry name" value="STK_FNIP-Repeat"/>
</dbReference>
<evidence type="ECO:0000313" key="3">
    <source>
        <dbReference type="EMBL" id="KAF2070124.1"/>
    </source>
</evidence>
<evidence type="ECO:0008006" key="5">
    <source>
        <dbReference type="Google" id="ProtNLM"/>
    </source>
</evidence>
<dbReference type="AlphaFoldDB" id="A0A8J4V3T2"/>
<sequence length="509" mass="59246">HHTTPILFGISITDKIKDPIILANDLPQSIKYYKHTNCDKINKDFIPKSVTSVYLDTTSIDIGAIPNSVKIMVLNKPREYEYVDSDVDDGSDGSDGSDDSDDSDYEYYQDDKEELKEEFDIKCLPQSLTQLNFNDEYGIAYINLDEMPPNLLYLNLNECKCVINGNGNGSIKYLLFGIESKELSENFFNIPESVTQLKFGSFYSLEKFNLPSNLTELSYEYWGNAYTLINLPLLPRNLKTLNLNCFLTCESKHNFPIGLINYTNKNQQTNQEKVLIIPDSVRKLQVYNQPTFSELPVIPSTVTDLEIAEYWNLLTMQIKQLTNIIKLNICFDQYDDDELPDELLIGLIPPTVTDLQLNYDCLKPIEKGVIPNSVTKLHLFSRKTVPIYIPNGVTTLTFSYDNQIYPEIEIPSSVRTLGVYRVNFEEFPFHLFPNVTTFWFSESDYYLEFEQKLEMNFPNYNTNILPSNTRLVKFDNRNRYRINYHFIEQKVYKEHYHLANNLLDFKHYR</sequence>
<gene>
    <name evidence="3" type="ORF">CYY_008554</name>
</gene>
<dbReference type="EMBL" id="AJWJ01000538">
    <property type="protein sequence ID" value="KAF2070124.1"/>
    <property type="molecule type" value="Genomic_DNA"/>
</dbReference>
<organism evidence="3 4">
    <name type="scientific">Polysphondylium violaceum</name>
    <dbReference type="NCBI Taxonomy" id="133409"/>
    <lineage>
        <taxon>Eukaryota</taxon>
        <taxon>Amoebozoa</taxon>
        <taxon>Evosea</taxon>
        <taxon>Eumycetozoa</taxon>
        <taxon>Dictyostelia</taxon>
        <taxon>Dictyosteliales</taxon>
        <taxon>Dictyosteliaceae</taxon>
        <taxon>Polysphondylium</taxon>
    </lineage>
</organism>
<evidence type="ECO:0000313" key="4">
    <source>
        <dbReference type="Proteomes" id="UP000695562"/>
    </source>
</evidence>
<keyword evidence="4" id="KW-1185">Reference proteome</keyword>
<accession>A0A8J4V3T2</accession>
<comment type="caution">
    <text evidence="3">The sequence shown here is derived from an EMBL/GenBank/DDBJ whole genome shotgun (WGS) entry which is preliminary data.</text>
</comment>
<dbReference type="OrthoDB" id="24334at2759"/>
<evidence type="ECO:0000256" key="2">
    <source>
        <dbReference type="SAM" id="MobiDB-lite"/>
    </source>
</evidence>
<dbReference type="PANTHER" id="PTHR32134:SF92">
    <property type="entry name" value="FNIP REPEAT-CONTAINING PROTEIN"/>
    <property type="match status" value="1"/>
</dbReference>
<feature type="region of interest" description="Disordered" evidence="2">
    <location>
        <begin position="84"/>
        <end position="105"/>
    </location>
</feature>
<evidence type="ECO:0000256" key="1">
    <source>
        <dbReference type="ARBA" id="ARBA00022737"/>
    </source>
</evidence>
<dbReference type="InterPro" id="IPR008615">
    <property type="entry name" value="FNIP"/>
</dbReference>
<dbReference type="Proteomes" id="UP000695562">
    <property type="component" value="Unassembled WGS sequence"/>
</dbReference>
<keyword evidence="1" id="KW-0677">Repeat</keyword>
<reference evidence="3" key="1">
    <citation type="submission" date="2020-01" db="EMBL/GenBank/DDBJ databases">
        <title>Development of genomics and gene disruption for Polysphondylium violaceum indicates a role for the polyketide synthase stlB in stalk morphogenesis.</title>
        <authorList>
            <person name="Narita B."/>
            <person name="Kawabe Y."/>
            <person name="Kin K."/>
            <person name="Saito T."/>
            <person name="Gibbs R."/>
            <person name="Kuspa A."/>
            <person name="Muzny D."/>
            <person name="Queller D."/>
            <person name="Richards S."/>
            <person name="Strassman J."/>
            <person name="Sucgang R."/>
            <person name="Worley K."/>
            <person name="Schaap P."/>
        </authorList>
    </citation>
    <scope>NUCLEOTIDE SEQUENCE</scope>
    <source>
        <strain evidence="3">QSvi11</strain>
    </source>
</reference>
<feature type="non-terminal residue" evidence="3">
    <location>
        <position position="1"/>
    </location>
</feature>
<proteinExistence type="predicted"/>